<keyword evidence="2" id="KW-0808">Transferase</keyword>
<sequence length="206" mass="22917">MLIVWGHRGSPNVQKVLWACEELGLHYVLKETGGAAGGTDTPEYLARNPNGRVPTLEDDGHAIWESHAILRYLAARDPHGRLTSDDLRVRATIDQWMDWQCAHLAPAVRALAVLVVKPRSTPPTAQEIEAARDGIVALLRLADRALGRRDYFAGQRFTIADIPLAISYNLWKIMEPACAQFPALDAWYARIGQRAAFSPMTGQRRV</sequence>
<evidence type="ECO:0008006" key="8">
    <source>
        <dbReference type="Google" id="ProtNLM"/>
    </source>
</evidence>
<dbReference type="PROSITE" id="PS50404">
    <property type="entry name" value="GST_NTER"/>
    <property type="match status" value="1"/>
</dbReference>
<organism evidence="6 7">
    <name type="scientific">Cupriavidus nantongensis</name>
    <dbReference type="NCBI Taxonomy" id="1796606"/>
    <lineage>
        <taxon>Bacteria</taxon>
        <taxon>Pseudomonadati</taxon>
        <taxon>Pseudomonadota</taxon>
        <taxon>Betaproteobacteria</taxon>
        <taxon>Burkholderiales</taxon>
        <taxon>Burkholderiaceae</taxon>
        <taxon>Cupriavidus</taxon>
    </lineage>
</organism>
<dbReference type="Gene3D" id="1.20.1050.10">
    <property type="match status" value="1"/>
</dbReference>
<dbReference type="InterPro" id="IPR040079">
    <property type="entry name" value="Glutathione_S-Trfase"/>
</dbReference>
<dbReference type="Gene3D" id="3.40.30.10">
    <property type="entry name" value="Glutaredoxin"/>
    <property type="match status" value="1"/>
</dbReference>
<keyword evidence="7" id="KW-1185">Reference proteome</keyword>
<dbReference type="CDD" id="cd03047">
    <property type="entry name" value="GST_N_2"/>
    <property type="match status" value="1"/>
</dbReference>
<dbReference type="SFLD" id="SFLDG00358">
    <property type="entry name" value="Main_(cytGST)"/>
    <property type="match status" value="1"/>
</dbReference>
<evidence type="ECO:0000259" key="4">
    <source>
        <dbReference type="PROSITE" id="PS50404"/>
    </source>
</evidence>
<dbReference type="InterPro" id="IPR004046">
    <property type="entry name" value="GST_C"/>
</dbReference>
<dbReference type="SFLD" id="SFLDG01150">
    <property type="entry name" value="Main.1:_Beta-like"/>
    <property type="match status" value="1"/>
</dbReference>
<gene>
    <name evidence="6" type="ORF">A2G96_30595</name>
</gene>
<dbReference type="Pfam" id="PF00043">
    <property type="entry name" value="GST_C"/>
    <property type="match status" value="1"/>
</dbReference>
<dbReference type="Proteomes" id="UP000075238">
    <property type="component" value="Chromosome 2"/>
</dbReference>
<dbReference type="FunFam" id="3.40.30.10:FF:000039">
    <property type="entry name" value="Glutathione S-transferase domain"/>
    <property type="match status" value="1"/>
</dbReference>
<dbReference type="PANTHER" id="PTHR44051">
    <property type="entry name" value="GLUTATHIONE S-TRANSFERASE-RELATED"/>
    <property type="match status" value="1"/>
</dbReference>
<name>A0A142JVG4_9BURK</name>
<protein>
    <recommendedName>
        <fullName evidence="8">Glutathione S-transferase</fullName>
    </recommendedName>
</protein>
<dbReference type="SUPFAM" id="SSF47616">
    <property type="entry name" value="GST C-terminal domain-like"/>
    <property type="match status" value="1"/>
</dbReference>
<comment type="similarity">
    <text evidence="1 3">Belongs to the GST superfamily.</text>
</comment>
<proteinExistence type="inferred from homology"/>
<feature type="domain" description="GST C-terminal" evidence="5">
    <location>
        <begin position="86"/>
        <end position="206"/>
    </location>
</feature>
<accession>A0A142JVG4</accession>
<dbReference type="OrthoDB" id="5958450at2"/>
<evidence type="ECO:0000313" key="6">
    <source>
        <dbReference type="EMBL" id="AMR82076.1"/>
    </source>
</evidence>
<dbReference type="SUPFAM" id="SSF52833">
    <property type="entry name" value="Thioredoxin-like"/>
    <property type="match status" value="1"/>
</dbReference>
<feature type="domain" description="GST N-terminal" evidence="4">
    <location>
        <begin position="1"/>
        <end position="81"/>
    </location>
</feature>
<evidence type="ECO:0000256" key="3">
    <source>
        <dbReference type="RuleBase" id="RU003494"/>
    </source>
</evidence>
<reference evidence="6 7" key="1">
    <citation type="submission" date="2016-03" db="EMBL/GenBank/DDBJ databases">
        <title>Complete genome sequence of a novel chlorpyrifos degrading bacterium, Cupriavidus nantongensis sp. X1.</title>
        <authorList>
            <person name="Fang L."/>
        </authorList>
    </citation>
    <scope>NUCLEOTIDE SEQUENCE [LARGE SCALE GENOMIC DNA]</scope>
    <source>
        <strain evidence="6 7">X1</strain>
    </source>
</reference>
<dbReference type="PROSITE" id="PS50405">
    <property type="entry name" value="GST_CTER"/>
    <property type="match status" value="1"/>
</dbReference>
<evidence type="ECO:0000256" key="1">
    <source>
        <dbReference type="ARBA" id="ARBA00007409"/>
    </source>
</evidence>
<dbReference type="RefSeq" id="WP_062803863.1">
    <property type="nucleotide sequence ID" value="NZ_CP014845.1"/>
</dbReference>
<dbReference type="STRING" id="1796606.A2G96_30595"/>
<dbReference type="InterPro" id="IPR036249">
    <property type="entry name" value="Thioredoxin-like_sf"/>
</dbReference>
<dbReference type="KEGG" id="cnan:A2G96_30595"/>
<evidence type="ECO:0000313" key="7">
    <source>
        <dbReference type="Proteomes" id="UP000075238"/>
    </source>
</evidence>
<dbReference type="InterPro" id="IPR036282">
    <property type="entry name" value="Glutathione-S-Trfase_C_sf"/>
</dbReference>
<dbReference type="InterPro" id="IPR010987">
    <property type="entry name" value="Glutathione-S-Trfase_C-like"/>
</dbReference>
<dbReference type="PANTHER" id="PTHR44051:SF19">
    <property type="entry name" value="DISULFIDE-BOND OXIDOREDUCTASE YFCG"/>
    <property type="match status" value="1"/>
</dbReference>
<dbReference type="Pfam" id="PF02798">
    <property type="entry name" value="GST_N"/>
    <property type="match status" value="1"/>
</dbReference>
<dbReference type="InterPro" id="IPR004045">
    <property type="entry name" value="Glutathione_S-Trfase_N"/>
</dbReference>
<dbReference type="EMBL" id="CP014845">
    <property type="protein sequence ID" value="AMR82076.1"/>
    <property type="molecule type" value="Genomic_DNA"/>
</dbReference>
<dbReference type="AlphaFoldDB" id="A0A142JVG4"/>
<evidence type="ECO:0000259" key="5">
    <source>
        <dbReference type="PROSITE" id="PS50405"/>
    </source>
</evidence>
<evidence type="ECO:0000256" key="2">
    <source>
        <dbReference type="ARBA" id="ARBA00022679"/>
    </source>
</evidence>
<dbReference type="SFLD" id="SFLDS00019">
    <property type="entry name" value="Glutathione_Transferase_(cytos"/>
    <property type="match status" value="1"/>
</dbReference>
<dbReference type="GO" id="GO:0016740">
    <property type="term" value="F:transferase activity"/>
    <property type="evidence" value="ECO:0007669"/>
    <property type="project" value="UniProtKB-KW"/>
</dbReference>